<evidence type="ECO:0000256" key="8">
    <source>
        <dbReference type="ARBA" id="ARBA00022912"/>
    </source>
</evidence>
<dbReference type="SMART" id="SM00226">
    <property type="entry name" value="LMWPc"/>
    <property type="match status" value="1"/>
</dbReference>
<evidence type="ECO:0000313" key="12">
    <source>
        <dbReference type="EMBL" id="KAG7323749.1"/>
    </source>
</evidence>
<protein>
    <recommendedName>
        <fullName evidence="5">Low molecular weight phosphotyrosine protein phosphatase</fullName>
        <ecNumber evidence="3">3.1.3.2</ecNumber>
        <ecNumber evidence="4">3.1.3.48</ecNumber>
    </recommendedName>
    <alternativeName>
        <fullName evidence="9">Low molecular weight cytosolic acid phosphatase</fullName>
    </alternativeName>
</protein>
<evidence type="ECO:0000256" key="3">
    <source>
        <dbReference type="ARBA" id="ARBA00012646"/>
    </source>
</evidence>
<dbReference type="Gene3D" id="3.40.50.2300">
    <property type="match status" value="2"/>
</dbReference>
<accession>A0A9D3SLL8</accession>
<evidence type="ECO:0000256" key="4">
    <source>
        <dbReference type="ARBA" id="ARBA00013064"/>
    </source>
</evidence>
<feature type="domain" description="Phosphotyrosine protein phosphatase I" evidence="11">
    <location>
        <begin position="7"/>
        <end position="185"/>
    </location>
</feature>
<feature type="active site" evidence="10">
    <location>
        <position position="19"/>
    </location>
</feature>
<dbReference type="CDD" id="cd16343">
    <property type="entry name" value="LMWPTP"/>
    <property type="match status" value="1"/>
</dbReference>
<dbReference type="PANTHER" id="PTHR11717">
    <property type="entry name" value="LOW MOLECULAR WEIGHT PROTEIN TYROSINE PHOSPHATASE"/>
    <property type="match status" value="1"/>
</dbReference>
<evidence type="ECO:0000259" key="11">
    <source>
        <dbReference type="SMART" id="SM00226"/>
    </source>
</evidence>
<dbReference type="InterPro" id="IPR017867">
    <property type="entry name" value="Tyr_phospatase_low_mol_wt"/>
</dbReference>
<evidence type="ECO:0000313" key="13">
    <source>
        <dbReference type="Proteomes" id="UP000824219"/>
    </source>
</evidence>
<keyword evidence="7" id="KW-0378">Hydrolase</keyword>
<dbReference type="Pfam" id="PF01451">
    <property type="entry name" value="LMWPc"/>
    <property type="match status" value="1"/>
</dbReference>
<dbReference type="EC" id="3.1.3.2" evidence="3"/>
<sequence>MAAAGGKSVLFVCLGNICRSPIAEAVFRKMATDSGVVDKWRIDSAATSTYEIGNPPDYRGAACMKKHGVPMRHVARQWVIDSGATSDWNIGSEPDDRSLACLKKHGIDTDHRARQVTKEDFATFEYILCMDESNLRDLNRKANGVKNCKAKIELLGSYDPEKKLVIQDPYYGSEKDFETVYEHTHPGTGFPPHHQHSQNKPRLLYDPELNKELTRSQRGYSDKHFQQN</sequence>
<comment type="subcellular location">
    <subcellularLocation>
        <location evidence="1">Cytoplasm</location>
    </subcellularLocation>
</comment>
<dbReference type="SUPFAM" id="SSF52788">
    <property type="entry name" value="Phosphotyrosine protein phosphatases I"/>
    <property type="match status" value="2"/>
</dbReference>
<dbReference type="AlphaFoldDB" id="A0A9D3SLL8"/>
<dbReference type="EC" id="3.1.3.48" evidence="4"/>
<dbReference type="GO" id="GO:0004725">
    <property type="term" value="F:protein tyrosine phosphatase activity"/>
    <property type="evidence" value="ECO:0007669"/>
    <property type="project" value="UniProtKB-EC"/>
</dbReference>
<name>A0A9D3SLL8_9TELE</name>
<comment type="caution">
    <text evidence="12">The sequence shown here is derived from an EMBL/GenBank/DDBJ whole genome shotgun (WGS) entry which is preliminary data.</text>
</comment>
<dbReference type="GO" id="GO:0005737">
    <property type="term" value="C:cytoplasm"/>
    <property type="evidence" value="ECO:0007669"/>
    <property type="project" value="UniProtKB-SubCell"/>
</dbReference>
<dbReference type="InterPro" id="IPR050438">
    <property type="entry name" value="LMW_PTPase"/>
</dbReference>
<dbReference type="FunFam" id="3.40.50.2300:FF:000105">
    <property type="entry name" value="Low molecular weight phosphotyrosine protein"/>
    <property type="match status" value="1"/>
</dbReference>
<keyword evidence="6" id="KW-0963">Cytoplasm</keyword>
<dbReference type="Proteomes" id="UP000824219">
    <property type="component" value="Linkage Group LG15"/>
</dbReference>
<evidence type="ECO:0000256" key="10">
    <source>
        <dbReference type="PIRSR" id="PIRSR617867-1"/>
    </source>
</evidence>
<evidence type="ECO:0000256" key="5">
    <source>
        <dbReference type="ARBA" id="ARBA00017603"/>
    </source>
</evidence>
<proteinExistence type="inferred from homology"/>
<feature type="active site" description="Proton donor" evidence="10">
    <location>
        <position position="168"/>
    </location>
</feature>
<dbReference type="OrthoDB" id="3388at2759"/>
<dbReference type="PRINTS" id="PR00719">
    <property type="entry name" value="LMWPTPASE"/>
</dbReference>
<evidence type="ECO:0000256" key="9">
    <source>
        <dbReference type="ARBA" id="ARBA00032347"/>
    </source>
</evidence>
<evidence type="ECO:0000256" key="7">
    <source>
        <dbReference type="ARBA" id="ARBA00022801"/>
    </source>
</evidence>
<dbReference type="InterPro" id="IPR036196">
    <property type="entry name" value="Ptyr_pPase_sf"/>
</dbReference>
<dbReference type="PANTHER" id="PTHR11717:SF35">
    <property type="entry name" value="LOW MOLECULAR WEIGHT PHOSPHOTYROSINE PROTEIN PHOSPHATASE"/>
    <property type="match status" value="1"/>
</dbReference>
<evidence type="ECO:0000256" key="1">
    <source>
        <dbReference type="ARBA" id="ARBA00004496"/>
    </source>
</evidence>
<keyword evidence="8" id="KW-0904">Protein phosphatase</keyword>
<organism evidence="12 13">
    <name type="scientific">Hemibagrus wyckioides</name>
    <dbReference type="NCBI Taxonomy" id="337641"/>
    <lineage>
        <taxon>Eukaryota</taxon>
        <taxon>Metazoa</taxon>
        <taxon>Chordata</taxon>
        <taxon>Craniata</taxon>
        <taxon>Vertebrata</taxon>
        <taxon>Euteleostomi</taxon>
        <taxon>Actinopterygii</taxon>
        <taxon>Neopterygii</taxon>
        <taxon>Teleostei</taxon>
        <taxon>Ostariophysi</taxon>
        <taxon>Siluriformes</taxon>
        <taxon>Bagridae</taxon>
        <taxon>Hemibagrus</taxon>
    </lineage>
</organism>
<dbReference type="InterPro" id="IPR023485">
    <property type="entry name" value="Ptyr_pPase"/>
</dbReference>
<dbReference type="GO" id="GO:0003993">
    <property type="term" value="F:acid phosphatase activity"/>
    <property type="evidence" value="ECO:0007669"/>
    <property type="project" value="UniProtKB-EC"/>
</dbReference>
<evidence type="ECO:0000256" key="2">
    <source>
        <dbReference type="ARBA" id="ARBA00011063"/>
    </source>
</evidence>
<feature type="active site" description="Nucleophile" evidence="10">
    <location>
        <position position="13"/>
    </location>
</feature>
<dbReference type="EMBL" id="JAHKSW010000015">
    <property type="protein sequence ID" value="KAG7323749.1"/>
    <property type="molecule type" value="Genomic_DNA"/>
</dbReference>
<comment type="similarity">
    <text evidence="2">Belongs to the low molecular weight phosphotyrosine protein phosphatase family.</text>
</comment>
<evidence type="ECO:0000256" key="6">
    <source>
        <dbReference type="ARBA" id="ARBA00022490"/>
    </source>
</evidence>
<keyword evidence="13" id="KW-1185">Reference proteome</keyword>
<reference evidence="12 13" key="1">
    <citation type="submission" date="2021-06" db="EMBL/GenBank/DDBJ databases">
        <title>Chromosome-level genome assembly of the red-tail catfish (Hemibagrus wyckioides).</title>
        <authorList>
            <person name="Shao F."/>
        </authorList>
    </citation>
    <scope>NUCLEOTIDE SEQUENCE [LARGE SCALE GENOMIC DNA]</scope>
    <source>
        <strain evidence="12">EC202008001</strain>
        <tissue evidence="12">Blood</tissue>
    </source>
</reference>
<gene>
    <name evidence="12" type="ORF">KOW79_013451</name>
</gene>